<protein>
    <submittedName>
        <fullName evidence="1">Uncharacterized protein</fullName>
    </submittedName>
</protein>
<proteinExistence type="predicted"/>
<organism evidence="1 2">
    <name type="scientific">Clostridium innocuum</name>
    <dbReference type="NCBI Taxonomy" id="1522"/>
    <lineage>
        <taxon>Bacteria</taxon>
        <taxon>Bacillati</taxon>
        <taxon>Bacillota</taxon>
        <taxon>Clostridia</taxon>
        <taxon>Eubacteriales</taxon>
        <taxon>Clostridiaceae</taxon>
        <taxon>Clostridium</taxon>
    </lineage>
</organism>
<dbReference type="AlphaFoldDB" id="A0AAP9MCN3"/>
<sequence length="136" mass="16039">MQKNIFYPKNAIRLCLANQKQEHFDGILYSCVRKEGFAFSNFTSFIMLTDEILDYLGTPQSFQERRSFNTKKRHLCIDQLMIHEDCSYIYEQSGKAGTYDIIITTRQKSDWQGIVKCRNKILGEFKSILELMYILI</sequence>
<dbReference type="RefSeq" id="WP_002606892.1">
    <property type="nucleotide sequence ID" value="NZ_BAAACC010000012.1"/>
</dbReference>
<evidence type="ECO:0000313" key="2">
    <source>
        <dbReference type="Proteomes" id="UP000503330"/>
    </source>
</evidence>
<dbReference type="GeneID" id="61924099"/>
<gene>
    <name evidence="1" type="ORF">G4D54_01140</name>
</gene>
<dbReference type="Proteomes" id="UP000503330">
    <property type="component" value="Chromosome"/>
</dbReference>
<dbReference type="EMBL" id="CP048838">
    <property type="protein sequence ID" value="QJA01114.1"/>
    <property type="molecule type" value="Genomic_DNA"/>
</dbReference>
<accession>A0AAP9MCN3</accession>
<reference evidence="1 2" key="1">
    <citation type="submission" date="2020-02" db="EMBL/GenBank/DDBJ databases">
        <authorList>
            <person name="Kociolek L.K."/>
            <person name="Ozer E.A."/>
        </authorList>
    </citation>
    <scope>NUCLEOTIDE SEQUENCE [LARGE SCALE GENOMIC DNA]</scope>
    <source>
        <strain evidence="1 2">ATCC 14501</strain>
    </source>
</reference>
<evidence type="ECO:0000313" key="1">
    <source>
        <dbReference type="EMBL" id="QJA01114.1"/>
    </source>
</evidence>
<name>A0AAP9MCN3_CLOIN</name>